<feature type="domain" description="HipA-like C-terminal" evidence="3">
    <location>
        <begin position="156"/>
        <end position="300"/>
    </location>
</feature>
<sequence length="407" mass="46967">MAEYILMHKNIPVIKMELTEADGITKILDLYAPEHLPIGIPVKKNTVDKKALNMWWADRSIPSSRSGVQEALNEIGLADTKMLLVRSFGLSLSDQYWIKPDGTDLEWKRINFFDNAFSDDIGNVLFGLKKREGNFDFSSPDNTSDGCLKKRWKIIDGRRCLLKGGSNPFRQQPFNEVIASNIMEKLGIPHIPYTILWDDDMPYSVCEDFVTKDMDLVSAWRIFQTRKKKNDVSVYQHYVNCCLELGVNVVPALDQMIVIDYIIANEDRHLNNFGLLRNAETLQWLGASPIFDSGSSLGYNKVPFDILKEREIICKPFKKSHDEQLKLVSSFDWIDFRLLQDTGKKIRQVFDDQRISNFIDQKRIDAIVQSTEQRIQKLQTFAAQKKTYFITTENDVTENVADDYRNL</sequence>
<dbReference type="Proteomes" id="UP001470752">
    <property type="component" value="Unassembled WGS sequence"/>
</dbReference>
<evidence type="ECO:0000256" key="2">
    <source>
        <dbReference type="ARBA" id="ARBA00022777"/>
    </source>
</evidence>
<evidence type="ECO:0000259" key="3">
    <source>
        <dbReference type="Pfam" id="PF07804"/>
    </source>
</evidence>
<evidence type="ECO:0000313" key="5">
    <source>
        <dbReference type="Proteomes" id="UP001470752"/>
    </source>
</evidence>
<keyword evidence="1" id="KW-0808">Transferase</keyword>
<accession>A0ABV1CH10</accession>
<protein>
    <submittedName>
        <fullName evidence="4">HipA domain-containing protein</fullName>
    </submittedName>
</protein>
<reference evidence="4 5" key="1">
    <citation type="submission" date="2024-04" db="EMBL/GenBank/DDBJ databases">
        <title>Human intestinal bacterial collection.</title>
        <authorList>
            <person name="Pauvert C."/>
            <person name="Hitch T.C.A."/>
            <person name="Clavel T."/>
        </authorList>
    </citation>
    <scope>NUCLEOTIDE SEQUENCE [LARGE SCALE GENOMIC DNA]</scope>
    <source>
        <strain evidence="4 5">CLA-AA-H161</strain>
    </source>
</reference>
<name>A0ABV1CH10_9FIRM</name>
<proteinExistence type="predicted"/>
<evidence type="ECO:0000256" key="1">
    <source>
        <dbReference type="ARBA" id="ARBA00022679"/>
    </source>
</evidence>
<keyword evidence="5" id="KW-1185">Reference proteome</keyword>
<dbReference type="RefSeq" id="WP_244096277.1">
    <property type="nucleotide sequence ID" value="NZ_JAOQJM010000019.1"/>
</dbReference>
<dbReference type="EMBL" id="JBBNFW010000070">
    <property type="protein sequence ID" value="MEQ2411659.1"/>
    <property type="molecule type" value="Genomic_DNA"/>
</dbReference>
<organism evidence="4 5">
    <name type="scientific">Blautia acetigignens</name>
    <dbReference type="NCBI Taxonomy" id="2981783"/>
    <lineage>
        <taxon>Bacteria</taxon>
        <taxon>Bacillati</taxon>
        <taxon>Bacillota</taxon>
        <taxon>Clostridia</taxon>
        <taxon>Lachnospirales</taxon>
        <taxon>Lachnospiraceae</taxon>
        <taxon>Blautia</taxon>
    </lineage>
</organism>
<dbReference type="Pfam" id="PF07804">
    <property type="entry name" value="HipA_C"/>
    <property type="match status" value="1"/>
</dbReference>
<gene>
    <name evidence="4" type="ORF">AAAX94_01150</name>
</gene>
<comment type="caution">
    <text evidence="4">The sequence shown here is derived from an EMBL/GenBank/DDBJ whole genome shotgun (WGS) entry which is preliminary data.</text>
</comment>
<dbReference type="Gene3D" id="1.10.1070.20">
    <property type="match status" value="1"/>
</dbReference>
<evidence type="ECO:0000313" key="4">
    <source>
        <dbReference type="EMBL" id="MEQ2411659.1"/>
    </source>
</evidence>
<dbReference type="InterPro" id="IPR012893">
    <property type="entry name" value="HipA-like_C"/>
</dbReference>
<keyword evidence="2" id="KW-0418">Kinase</keyword>